<proteinExistence type="predicted"/>
<name>A0A6L2MVC5_TANCI</name>
<accession>A0A6L2MVC5</accession>
<dbReference type="EMBL" id="BKCJ010007576">
    <property type="protein sequence ID" value="GEU77958.1"/>
    <property type="molecule type" value="Genomic_DNA"/>
</dbReference>
<dbReference type="AlphaFoldDB" id="A0A6L2MVC5"/>
<organism evidence="1">
    <name type="scientific">Tanacetum cinerariifolium</name>
    <name type="common">Dalmatian daisy</name>
    <name type="synonym">Chrysanthemum cinerariifolium</name>
    <dbReference type="NCBI Taxonomy" id="118510"/>
    <lineage>
        <taxon>Eukaryota</taxon>
        <taxon>Viridiplantae</taxon>
        <taxon>Streptophyta</taxon>
        <taxon>Embryophyta</taxon>
        <taxon>Tracheophyta</taxon>
        <taxon>Spermatophyta</taxon>
        <taxon>Magnoliopsida</taxon>
        <taxon>eudicotyledons</taxon>
        <taxon>Gunneridae</taxon>
        <taxon>Pentapetalae</taxon>
        <taxon>asterids</taxon>
        <taxon>campanulids</taxon>
        <taxon>Asterales</taxon>
        <taxon>Asteraceae</taxon>
        <taxon>Asteroideae</taxon>
        <taxon>Anthemideae</taxon>
        <taxon>Anthemidinae</taxon>
        <taxon>Tanacetum</taxon>
    </lineage>
</organism>
<sequence>MGPFFILDKLFEVAESPCLEDKMRYVLGRSYGVDESRARLMRDVYLSLRVSLSNKQRLVAELEAVGEVDGVVKYLEHMRVIVARDAVTLGELETVLGRAQLLSMAALYISDKLVEVANSSHVQDKMKVVFVQARGADESFIALLRDLCSALRVSISKNQVLIVELDALGQPTKASKPLDYMKEMVVRDFATLGVLEQLLAGAYVGMRLKASYVAAMEETE</sequence>
<protein>
    <submittedName>
        <fullName evidence="1">Uncharacterized protein</fullName>
    </submittedName>
</protein>
<reference evidence="1" key="1">
    <citation type="journal article" date="2019" name="Sci. Rep.">
        <title>Draft genome of Tanacetum cinerariifolium, the natural source of mosquito coil.</title>
        <authorList>
            <person name="Yamashiro T."/>
            <person name="Shiraishi A."/>
            <person name="Satake H."/>
            <person name="Nakayama K."/>
        </authorList>
    </citation>
    <scope>NUCLEOTIDE SEQUENCE</scope>
</reference>
<gene>
    <name evidence="1" type="ORF">Tci_049936</name>
</gene>
<evidence type="ECO:0000313" key="1">
    <source>
        <dbReference type="EMBL" id="GEU77958.1"/>
    </source>
</evidence>
<comment type="caution">
    <text evidence="1">The sequence shown here is derived from an EMBL/GenBank/DDBJ whole genome shotgun (WGS) entry which is preliminary data.</text>
</comment>